<evidence type="ECO:0000259" key="5">
    <source>
        <dbReference type="Pfam" id="PF07859"/>
    </source>
</evidence>
<organism evidence="6 7">
    <name type="scientific">Anopheles atroparvus</name>
    <name type="common">European mosquito</name>
    <dbReference type="NCBI Taxonomy" id="41427"/>
    <lineage>
        <taxon>Eukaryota</taxon>
        <taxon>Metazoa</taxon>
        <taxon>Ecdysozoa</taxon>
        <taxon>Arthropoda</taxon>
        <taxon>Hexapoda</taxon>
        <taxon>Insecta</taxon>
        <taxon>Pterygota</taxon>
        <taxon>Neoptera</taxon>
        <taxon>Endopterygota</taxon>
        <taxon>Diptera</taxon>
        <taxon>Nematocera</taxon>
        <taxon>Culicoidea</taxon>
        <taxon>Culicidae</taxon>
        <taxon>Anophelinae</taxon>
        <taxon>Anopheles</taxon>
    </lineage>
</organism>
<comment type="pathway">
    <text evidence="3">Amino-acid degradation; L-tryptophan degradation via kynurenine pathway; L-kynurenine from L-tryptophan: step 2/2.</text>
</comment>
<dbReference type="InterPro" id="IPR027519">
    <property type="entry name" value="KFase_ver/fungi-typ"/>
</dbReference>
<dbReference type="Gene3D" id="3.40.50.1820">
    <property type="entry name" value="alpha/beta hydrolase"/>
    <property type="match status" value="1"/>
</dbReference>
<feature type="chain" id="PRO_5042485189" description="Kynurenine formamidase" evidence="4">
    <location>
        <begin position="35"/>
        <end position="373"/>
    </location>
</feature>
<evidence type="ECO:0000256" key="2">
    <source>
        <dbReference type="ARBA" id="ARBA00023079"/>
    </source>
</evidence>
<dbReference type="InterPro" id="IPR013094">
    <property type="entry name" value="AB_hydrolase_3"/>
</dbReference>
<comment type="domain">
    <text evidence="3">The main chain amide nitrogen atoms of the second glycine and its adjacent residue in the HGGXW motif define the oxyanion hole, and stabilize the oxyanion that forms during the nucleophilic attack by the catalytic serine during substrate cleavage.</text>
</comment>
<feature type="active site" evidence="3">
    <location>
        <position position="346"/>
    </location>
</feature>
<sequence>MSIRIVGPGCRLITRRSAVLWLAFVFCLPTLSYQHRPSVGVDAPERTFKRLGRFSRNNFGRVGCPARMDGPGQPTEETIAVWEKQYSPSAWSVRFPTAREVIDYHVKFVTDVSARNRETLETRLDIEYSSGDLEKVDIYGDNLPEDAPLFVYIHGGYWQMLDKETSAYPAKPLVDRGVRVMIVGYELCPSVTLEELVRQIKVAGEFVLNYATEHGVKHVSIAGHSAGGHLIASMLDEEFKNAVGEEFNLLKDVYLISGVYNVQELRYTTSVNRDNLLGITNSNARKLSPLYAKYDHLRSPDAGLRFHVYVAQHDSDVFRQMSTKMNDHLSSFGLRSDLRVLPDLDHFDIVENLSKEDHPLTKAVLDGFGKLQK</sequence>
<dbReference type="PANTHER" id="PTHR48081:SF33">
    <property type="entry name" value="KYNURENINE FORMAMIDASE"/>
    <property type="match status" value="1"/>
</dbReference>
<comment type="catalytic activity">
    <reaction evidence="3">
        <text>N-formyl-L-kynurenine + H2O = L-kynurenine + formate + H(+)</text>
        <dbReference type="Rhea" id="RHEA:13009"/>
        <dbReference type="ChEBI" id="CHEBI:15377"/>
        <dbReference type="ChEBI" id="CHEBI:15378"/>
        <dbReference type="ChEBI" id="CHEBI:15740"/>
        <dbReference type="ChEBI" id="CHEBI:57959"/>
        <dbReference type="ChEBI" id="CHEBI:58629"/>
        <dbReference type="EC" id="3.5.1.9"/>
    </reaction>
</comment>
<evidence type="ECO:0000313" key="7">
    <source>
        <dbReference type="Proteomes" id="UP000075880"/>
    </source>
</evidence>
<keyword evidence="7" id="KW-1185">Reference proteome</keyword>
<proteinExistence type="inferred from homology"/>
<comment type="subunit">
    <text evidence="3">Homodimer.</text>
</comment>
<dbReference type="EC" id="3.5.1.9" evidence="3"/>
<reference evidence="6" key="1">
    <citation type="submission" date="2024-04" db="UniProtKB">
        <authorList>
            <consortium name="EnsemblMetazoa"/>
        </authorList>
    </citation>
    <scope>IDENTIFICATION</scope>
    <source>
        <strain evidence="6">EBRO</strain>
    </source>
</reference>
<keyword evidence="1 3" id="KW-0378">Hydrolase</keyword>
<dbReference type="EnsemblMetazoa" id="ENSAATROPT008767">
    <property type="protein sequence ID" value="ENSAATROPP007908"/>
    <property type="gene ID" value="ENSAATROPG007142"/>
</dbReference>
<name>A0AAG5DB44_ANOAO</name>
<dbReference type="InterPro" id="IPR029058">
    <property type="entry name" value="AB_hydrolase_fold"/>
</dbReference>
<keyword evidence="2 3" id="KW-0823">Tryptophan catabolism</keyword>
<dbReference type="HAMAP" id="MF_03014">
    <property type="entry name" value="KFase"/>
    <property type="match status" value="1"/>
</dbReference>
<dbReference type="GO" id="GO:0019441">
    <property type="term" value="P:L-tryptophan catabolic process to kynurenine"/>
    <property type="evidence" value="ECO:0007669"/>
    <property type="project" value="UniProtKB-UniRule"/>
</dbReference>
<dbReference type="AlphaFoldDB" id="A0AAG5DB44"/>
<comment type="function">
    <text evidence="3">Catalyzes the hydrolysis of N-formyl-L-kynurenine to L-kynurenine, the second step in the kynurenine pathway of tryptophan degradation. Required for elimination of toxic metabolites.</text>
</comment>
<evidence type="ECO:0000256" key="4">
    <source>
        <dbReference type="SAM" id="SignalP"/>
    </source>
</evidence>
<feature type="domain" description="Alpha/beta hydrolase fold-3" evidence="5">
    <location>
        <begin position="150"/>
        <end position="346"/>
    </location>
</feature>
<protein>
    <recommendedName>
        <fullName evidence="3">Kynurenine formamidase</fullName>
        <shortName evidence="3">KFA</shortName>
        <shortName evidence="3">KFase</shortName>
        <ecNumber evidence="3">3.5.1.9</ecNumber>
    </recommendedName>
    <alternativeName>
        <fullName evidence="3">Arylformamidase</fullName>
    </alternativeName>
    <alternativeName>
        <fullName evidence="3">N-formylkynurenine formamidase</fullName>
        <shortName evidence="3">FKF</shortName>
    </alternativeName>
</protein>
<feature type="active site" description="Nucleophile" evidence="3">
    <location>
        <position position="225"/>
    </location>
</feature>
<evidence type="ECO:0000256" key="1">
    <source>
        <dbReference type="ARBA" id="ARBA00022801"/>
    </source>
</evidence>
<evidence type="ECO:0000313" key="6">
    <source>
        <dbReference type="EnsemblMetazoa" id="ENSAATROPP007908"/>
    </source>
</evidence>
<dbReference type="Proteomes" id="UP000075880">
    <property type="component" value="Unassembled WGS sequence"/>
</dbReference>
<dbReference type="PANTHER" id="PTHR48081">
    <property type="entry name" value="AB HYDROLASE SUPERFAMILY PROTEIN C4A8.06C"/>
    <property type="match status" value="1"/>
</dbReference>
<feature type="short sequence motif" description="HGGXW" evidence="3">
    <location>
        <begin position="154"/>
        <end position="158"/>
    </location>
</feature>
<dbReference type="SUPFAM" id="SSF53474">
    <property type="entry name" value="alpha/beta-Hydrolases"/>
    <property type="match status" value="1"/>
</dbReference>
<feature type="signal peptide" evidence="4">
    <location>
        <begin position="1"/>
        <end position="34"/>
    </location>
</feature>
<feature type="active site" evidence="3">
    <location>
        <position position="314"/>
    </location>
</feature>
<dbReference type="Pfam" id="PF07859">
    <property type="entry name" value="Abhydrolase_3"/>
    <property type="match status" value="1"/>
</dbReference>
<keyword evidence="4" id="KW-0732">Signal</keyword>
<comment type="similarity">
    <text evidence="3">Belongs to the kynurenine formamidase family.</text>
</comment>
<evidence type="ECO:0000256" key="3">
    <source>
        <dbReference type="HAMAP-Rule" id="MF_03014"/>
    </source>
</evidence>
<dbReference type="InterPro" id="IPR050300">
    <property type="entry name" value="GDXG_lipolytic_enzyme"/>
</dbReference>
<dbReference type="GO" id="GO:0004061">
    <property type="term" value="F:arylformamidase activity"/>
    <property type="evidence" value="ECO:0007669"/>
    <property type="project" value="UniProtKB-UniRule"/>
</dbReference>
<accession>A0AAG5DB44</accession>